<gene>
    <name evidence="2" type="ORF">GCM10023176_34250</name>
</gene>
<evidence type="ECO:0000313" key="3">
    <source>
        <dbReference type="Proteomes" id="UP001500307"/>
    </source>
</evidence>
<evidence type="ECO:0000256" key="1">
    <source>
        <dbReference type="SAM" id="MobiDB-lite"/>
    </source>
</evidence>
<evidence type="ECO:0000313" key="2">
    <source>
        <dbReference type="EMBL" id="GAA4572086.1"/>
    </source>
</evidence>
<sequence length="94" mass="10132">MGGVRRVASGISAQLAHGFFKSSSPPAAYRAHRVSQEPDMIFEPAHLGRRDEQQRRAARRRIRETLAVRRAAAVGGHGAAEPPDEPPVEPEAAG</sequence>
<protein>
    <submittedName>
        <fullName evidence="2">Uncharacterized protein</fullName>
    </submittedName>
</protein>
<name>A0ABP8SM95_9ACTN</name>
<reference evidence="3" key="1">
    <citation type="journal article" date="2019" name="Int. J. Syst. Evol. Microbiol.">
        <title>The Global Catalogue of Microorganisms (GCM) 10K type strain sequencing project: providing services to taxonomists for standard genome sequencing and annotation.</title>
        <authorList>
            <consortium name="The Broad Institute Genomics Platform"/>
            <consortium name="The Broad Institute Genome Sequencing Center for Infectious Disease"/>
            <person name="Wu L."/>
            <person name="Ma J."/>
        </authorList>
    </citation>
    <scope>NUCLEOTIDE SEQUENCE [LARGE SCALE GENOMIC DNA]</scope>
    <source>
        <strain evidence="3">JCM 3175</strain>
    </source>
</reference>
<proteinExistence type="predicted"/>
<feature type="region of interest" description="Disordered" evidence="1">
    <location>
        <begin position="71"/>
        <end position="94"/>
    </location>
</feature>
<keyword evidence="3" id="KW-1185">Reference proteome</keyword>
<dbReference type="EMBL" id="BAABGU010000018">
    <property type="protein sequence ID" value="GAA4572086.1"/>
    <property type="molecule type" value="Genomic_DNA"/>
</dbReference>
<comment type="caution">
    <text evidence="2">The sequence shown here is derived from an EMBL/GenBank/DDBJ whole genome shotgun (WGS) entry which is preliminary data.</text>
</comment>
<accession>A0ABP8SM95</accession>
<dbReference type="Proteomes" id="UP001500307">
    <property type="component" value="Unassembled WGS sequence"/>
</dbReference>
<organism evidence="2 3">
    <name type="scientific">Micromonospora coerulea</name>
    <dbReference type="NCBI Taxonomy" id="47856"/>
    <lineage>
        <taxon>Bacteria</taxon>
        <taxon>Bacillati</taxon>
        <taxon>Actinomycetota</taxon>
        <taxon>Actinomycetes</taxon>
        <taxon>Micromonosporales</taxon>
        <taxon>Micromonosporaceae</taxon>
        <taxon>Micromonospora</taxon>
    </lineage>
</organism>